<dbReference type="AlphaFoldDB" id="A0A915HJN5"/>
<accession>A0A915HJN5</accession>
<reference evidence="3" key="1">
    <citation type="submission" date="2022-11" db="UniProtKB">
        <authorList>
            <consortium name="WormBaseParasite"/>
        </authorList>
    </citation>
    <scope>IDENTIFICATION</scope>
</reference>
<keyword evidence="2" id="KW-1185">Reference proteome</keyword>
<organism evidence="2 3">
    <name type="scientific">Romanomermis culicivorax</name>
    <name type="common">Nematode worm</name>
    <dbReference type="NCBI Taxonomy" id="13658"/>
    <lineage>
        <taxon>Eukaryota</taxon>
        <taxon>Metazoa</taxon>
        <taxon>Ecdysozoa</taxon>
        <taxon>Nematoda</taxon>
        <taxon>Enoplea</taxon>
        <taxon>Dorylaimia</taxon>
        <taxon>Mermithida</taxon>
        <taxon>Mermithoidea</taxon>
        <taxon>Mermithidae</taxon>
        <taxon>Romanomermis</taxon>
    </lineage>
</organism>
<proteinExistence type="predicted"/>
<dbReference type="WBParaSite" id="nRc.2.0.1.t01541-RA">
    <property type="protein sequence ID" value="nRc.2.0.1.t01541-RA"/>
    <property type="gene ID" value="nRc.2.0.1.g01541"/>
</dbReference>
<evidence type="ECO:0000313" key="3">
    <source>
        <dbReference type="WBParaSite" id="nRc.2.0.1.t01541-RA"/>
    </source>
</evidence>
<sequence length="163" mass="18793">MSGNASGQTRIEKNFQWQFHPKWQLDHPKCSDQHWPCNGLSHPSTKQTVMIGTCPVPLESDRKGNKDRKLGHQKVIKTFLMKMPILYQISIGDDAREFSTVQQLPTAVSKACKTLDATKAEIESVQDHKKESEEEQWKKISESSYLENREERINEPKKEVQSK</sequence>
<protein>
    <submittedName>
        <fullName evidence="3">Uncharacterized protein</fullName>
    </submittedName>
</protein>
<name>A0A915HJN5_ROMCU</name>
<evidence type="ECO:0000313" key="2">
    <source>
        <dbReference type="Proteomes" id="UP000887565"/>
    </source>
</evidence>
<evidence type="ECO:0000256" key="1">
    <source>
        <dbReference type="SAM" id="MobiDB-lite"/>
    </source>
</evidence>
<dbReference type="Proteomes" id="UP000887565">
    <property type="component" value="Unplaced"/>
</dbReference>
<feature type="region of interest" description="Disordered" evidence="1">
    <location>
        <begin position="123"/>
        <end position="163"/>
    </location>
</feature>